<organism evidence="5 6">
    <name type="scientific">Rotaria magnacalcarata</name>
    <dbReference type="NCBI Taxonomy" id="392030"/>
    <lineage>
        <taxon>Eukaryota</taxon>
        <taxon>Metazoa</taxon>
        <taxon>Spiralia</taxon>
        <taxon>Gnathifera</taxon>
        <taxon>Rotifera</taxon>
        <taxon>Eurotatoria</taxon>
        <taxon>Bdelloidea</taxon>
        <taxon>Philodinida</taxon>
        <taxon>Philodinidae</taxon>
        <taxon>Rotaria</taxon>
    </lineage>
</organism>
<evidence type="ECO:0000256" key="1">
    <source>
        <dbReference type="SAM" id="MobiDB-lite"/>
    </source>
</evidence>
<evidence type="ECO:0000313" key="5">
    <source>
        <dbReference type="EMBL" id="CAF4994837.1"/>
    </source>
</evidence>
<protein>
    <submittedName>
        <fullName evidence="5">Uncharacterized protein</fullName>
    </submittedName>
</protein>
<comment type="caution">
    <text evidence="5">The sequence shown here is derived from an EMBL/GenBank/DDBJ whole genome shotgun (WGS) entry which is preliminary data.</text>
</comment>
<evidence type="ECO:0000313" key="3">
    <source>
        <dbReference type="EMBL" id="CAF4795188.1"/>
    </source>
</evidence>
<dbReference type="Proteomes" id="UP000681720">
    <property type="component" value="Unassembled WGS sequence"/>
</dbReference>
<evidence type="ECO:0000313" key="4">
    <source>
        <dbReference type="EMBL" id="CAF4974486.1"/>
    </source>
</evidence>
<dbReference type="EMBL" id="CAJOBH010060606">
    <property type="protein sequence ID" value="CAF4422805.1"/>
    <property type="molecule type" value="Genomic_DNA"/>
</dbReference>
<feature type="non-terminal residue" evidence="5">
    <location>
        <position position="32"/>
    </location>
</feature>
<dbReference type="Proteomes" id="UP000681967">
    <property type="component" value="Unassembled WGS sequence"/>
</dbReference>
<accession>A0A8S3DS42</accession>
<sequence>MYLDFTSSKSTNNTISTTNHQSSVTARTSSSS</sequence>
<feature type="region of interest" description="Disordered" evidence="1">
    <location>
        <begin position="1"/>
        <end position="32"/>
    </location>
</feature>
<gene>
    <name evidence="2" type="ORF">BYL167_LOCUS32544</name>
    <name evidence="4" type="ORF">GIL414_LOCUS55626</name>
    <name evidence="3" type="ORF">SMN809_LOCUS46934</name>
    <name evidence="5" type="ORF">SMN809_LOCUS56487</name>
</gene>
<evidence type="ECO:0000313" key="6">
    <source>
        <dbReference type="Proteomes" id="UP000676336"/>
    </source>
</evidence>
<dbReference type="EMBL" id="CAJOBI010202154">
    <property type="protein sequence ID" value="CAF4994837.1"/>
    <property type="molecule type" value="Genomic_DNA"/>
</dbReference>
<dbReference type="EMBL" id="CAJOBI010147230">
    <property type="protein sequence ID" value="CAF4795188.1"/>
    <property type="molecule type" value="Genomic_DNA"/>
</dbReference>
<evidence type="ECO:0000313" key="2">
    <source>
        <dbReference type="EMBL" id="CAF4422805.1"/>
    </source>
</evidence>
<proteinExistence type="predicted"/>
<reference evidence="5" key="1">
    <citation type="submission" date="2021-02" db="EMBL/GenBank/DDBJ databases">
        <authorList>
            <person name="Nowell W R."/>
        </authorList>
    </citation>
    <scope>NUCLEOTIDE SEQUENCE</scope>
</reference>
<name>A0A8S3DS42_9BILA</name>
<dbReference type="AlphaFoldDB" id="A0A8S3DS42"/>
<dbReference type="Proteomes" id="UP000676336">
    <property type="component" value="Unassembled WGS sequence"/>
</dbReference>
<dbReference type="EMBL" id="CAJOBJ010197900">
    <property type="protein sequence ID" value="CAF4974486.1"/>
    <property type="molecule type" value="Genomic_DNA"/>
</dbReference>